<dbReference type="Proteomes" id="UP000002051">
    <property type="component" value="Unassembled WGS sequence"/>
</dbReference>
<keyword evidence="1" id="KW-0479">Metal-binding</keyword>
<keyword evidence="5" id="KW-1185">Reference proteome</keyword>
<dbReference type="HOGENOM" id="CLU_2797719_0_0_1"/>
<dbReference type="PaxDb" id="3880-AES78589"/>
<dbReference type="EnsemblPlants" id="KEH42853">
    <property type="protein sequence ID" value="KEH42853"/>
    <property type="gene ID" value="MTR_1g077120"/>
</dbReference>
<name>A0A072VN97_MEDTR</name>
<organism evidence="3 5">
    <name type="scientific">Medicago truncatula</name>
    <name type="common">Barrel medic</name>
    <name type="synonym">Medicago tribuloides</name>
    <dbReference type="NCBI Taxonomy" id="3880"/>
    <lineage>
        <taxon>Eukaryota</taxon>
        <taxon>Viridiplantae</taxon>
        <taxon>Streptophyta</taxon>
        <taxon>Embryophyta</taxon>
        <taxon>Tracheophyta</taxon>
        <taxon>Spermatophyta</taxon>
        <taxon>Magnoliopsida</taxon>
        <taxon>eudicotyledons</taxon>
        <taxon>Gunneridae</taxon>
        <taxon>Pentapetalae</taxon>
        <taxon>rosids</taxon>
        <taxon>fabids</taxon>
        <taxon>Fabales</taxon>
        <taxon>Fabaceae</taxon>
        <taxon>Papilionoideae</taxon>
        <taxon>50 kb inversion clade</taxon>
        <taxon>NPAAA clade</taxon>
        <taxon>Hologalegina</taxon>
        <taxon>IRL clade</taxon>
        <taxon>Trifolieae</taxon>
        <taxon>Medicago</taxon>
    </lineage>
</organism>
<sequence length="68" mass="7662">MCEESRSKVIHHTIHLCHHKLLLLSPSLLIHLLEKEEQGESVGYNVYACKTCNKSFTSFQALGGHRTG</sequence>
<dbReference type="GO" id="GO:0008270">
    <property type="term" value="F:zinc ion binding"/>
    <property type="evidence" value="ECO:0007669"/>
    <property type="project" value="UniProtKB-KW"/>
</dbReference>
<dbReference type="AlphaFoldDB" id="A0A072VN97"/>
<dbReference type="EMBL" id="CM001217">
    <property type="protein sequence ID" value="KEH42853.1"/>
    <property type="molecule type" value="Genomic_DNA"/>
</dbReference>
<keyword evidence="1" id="KW-0862">Zinc</keyword>
<proteinExistence type="predicted"/>
<evidence type="ECO:0000313" key="5">
    <source>
        <dbReference type="Proteomes" id="UP000002051"/>
    </source>
</evidence>
<dbReference type="Gene3D" id="3.30.160.60">
    <property type="entry name" value="Classic Zinc Finger"/>
    <property type="match status" value="1"/>
</dbReference>
<evidence type="ECO:0000259" key="2">
    <source>
        <dbReference type="PROSITE" id="PS50157"/>
    </source>
</evidence>
<dbReference type="Pfam" id="PF13912">
    <property type="entry name" value="zf-C2H2_6"/>
    <property type="match status" value="1"/>
</dbReference>
<accession>A0A072VN97</accession>
<dbReference type="PROSITE" id="PS50157">
    <property type="entry name" value="ZINC_FINGER_C2H2_2"/>
    <property type="match status" value="1"/>
</dbReference>
<dbReference type="SUPFAM" id="SSF57667">
    <property type="entry name" value="beta-beta-alpha zinc fingers"/>
    <property type="match status" value="1"/>
</dbReference>
<dbReference type="InterPro" id="IPR013087">
    <property type="entry name" value="Znf_C2H2_type"/>
</dbReference>
<feature type="domain" description="C2H2-type" evidence="2">
    <location>
        <begin position="47"/>
        <end position="68"/>
    </location>
</feature>
<dbReference type="InterPro" id="IPR036236">
    <property type="entry name" value="Znf_C2H2_sf"/>
</dbReference>
<evidence type="ECO:0000313" key="3">
    <source>
        <dbReference type="EMBL" id="KEH42853.1"/>
    </source>
</evidence>
<evidence type="ECO:0000256" key="1">
    <source>
        <dbReference type="PROSITE-ProRule" id="PRU00042"/>
    </source>
</evidence>
<reference evidence="3 5" key="1">
    <citation type="journal article" date="2011" name="Nature">
        <title>The Medicago genome provides insight into the evolution of rhizobial symbioses.</title>
        <authorList>
            <person name="Young N.D."/>
            <person name="Debelle F."/>
            <person name="Oldroyd G.E."/>
            <person name="Geurts R."/>
            <person name="Cannon S.B."/>
            <person name="Udvardi M.K."/>
            <person name="Benedito V.A."/>
            <person name="Mayer K.F."/>
            <person name="Gouzy J."/>
            <person name="Schoof H."/>
            <person name="Van de Peer Y."/>
            <person name="Proost S."/>
            <person name="Cook D.R."/>
            <person name="Meyers B.C."/>
            <person name="Spannagl M."/>
            <person name="Cheung F."/>
            <person name="De Mita S."/>
            <person name="Krishnakumar V."/>
            <person name="Gundlach H."/>
            <person name="Zhou S."/>
            <person name="Mudge J."/>
            <person name="Bharti A.K."/>
            <person name="Murray J.D."/>
            <person name="Naoumkina M.A."/>
            <person name="Rosen B."/>
            <person name="Silverstein K.A."/>
            <person name="Tang H."/>
            <person name="Rombauts S."/>
            <person name="Zhao P.X."/>
            <person name="Zhou P."/>
            <person name="Barbe V."/>
            <person name="Bardou P."/>
            <person name="Bechner M."/>
            <person name="Bellec A."/>
            <person name="Berger A."/>
            <person name="Berges H."/>
            <person name="Bidwell S."/>
            <person name="Bisseling T."/>
            <person name="Choisne N."/>
            <person name="Couloux A."/>
            <person name="Denny R."/>
            <person name="Deshpande S."/>
            <person name="Dai X."/>
            <person name="Doyle J.J."/>
            <person name="Dudez A.M."/>
            <person name="Farmer A.D."/>
            <person name="Fouteau S."/>
            <person name="Franken C."/>
            <person name="Gibelin C."/>
            <person name="Gish J."/>
            <person name="Goldstein S."/>
            <person name="Gonzalez A.J."/>
            <person name="Green P.J."/>
            <person name="Hallab A."/>
            <person name="Hartog M."/>
            <person name="Hua A."/>
            <person name="Humphray S.J."/>
            <person name="Jeong D.H."/>
            <person name="Jing Y."/>
            <person name="Jocker A."/>
            <person name="Kenton S.M."/>
            <person name="Kim D.J."/>
            <person name="Klee K."/>
            <person name="Lai H."/>
            <person name="Lang C."/>
            <person name="Lin S."/>
            <person name="Macmil S.L."/>
            <person name="Magdelenat G."/>
            <person name="Matthews L."/>
            <person name="McCorrison J."/>
            <person name="Monaghan E.L."/>
            <person name="Mun J.H."/>
            <person name="Najar F.Z."/>
            <person name="Nicholson C."/>
            <person name="Noirot C."/>
            <person name="O'Bleness M."/>
            <person name="Paule C.R."/>
            <person name="Poulain J."/>
            <person name="Prion F."/>
            <person name="Qin B."/>
            <person name="Qu C."/>
            <person name="Retzel E.F."/>
            <person name="Riddle C."/>
            <person name="Sallet E."/>
            <person name="Samain S."/>
            <person name="Samson N."/>
            <person name="Sanders I."/>
            <person name="Saurat O."/>
            <person name="Scarpelli C."/>
            <person name="Schiex T."/>
            <person name="Segurens B."/>
            <person name="Severin A.J."/>
            <person name="Sherrier D.J."/>
            <person name="Shi R."/>
            <person name="Sims S."/>
            <person name="Singer S.R."/>
            <person name="Sinharoy S."/>
            <person name="Sterck L."/>
            <person name="Viollet A."/>
            <person name="Wang B.B."/>
            <person name="Wang K."/>
            <person name="Wang M."/>
            <person name="Wang X."/>
            <person name="Warfsmann J."/>
            <person name="Weissenbach J."/>
            <person name="White D.D."/>
            <person name="White J.D."/>
            <person name="Wiley G.B."/>
            <person name="Wincker P."/>
            <person name="Xing Y."/>
            <person name="Yang L."/>
            <person name="Yao Z."/>
            <person name="Ying F."/>
            <person name="Zhai J."/>
            <person name="Zhou L."/>
            <person name="Zuber A."/>
            <person name="Denarie J."/>
            <person name="Dixon R.A."/>
            <person name="May G.D."/>
            <person name="Schwartz D.C."/>
            <person name="Rogers J."/>
            <person name="Quetier F."/>
            <person name="Town C.D."/>
            <person name="Roe B.A."/>
        </authorList>
    </citation>
    <scope>NUCLEOTIDE SEQUENCE [LARGE SCALE GENOMIC DNA]</scope>
    <source>
        <strain evidence="3">A17</strain>
        <strain evidence="4 5">cv. Jemalong A17</strain>
    </source>
</reference>
<reference evidence="3 5" key="2">
    <citation type="journal article" date="2014" name="BMC Genomics">
        <title>An improved genome release (version Mt4.0) for the model legume Medicago truncatula.</title>
        <authorList>
            <person name="Tang H."/>
            <person name="Krishnakumar V."/>
            <person name="Bidwell S."/>
            <person name="Rosen B."/>
            <person name="Chan A."/>
            <person name="Zhou S."/>
            <person name="Gentzbittel L."/>
            <person name="Childs K.L."/>
            <person name="Yandell M."/>
            <person name="Gundlach H."/>
            <person name="Mayer K.F."/>
            <person name="Schwartz D.C."/>
            <person name="Town C.D."/>
        </authorList>
    </citation>
    <scope>GENOME REANNOTATION</scope>
    <source>
        <strain evidence="3">A17</strain>
        <strain evidence="4 5">cv. Jemalong A17</strain>
    </source>
</reference>
<reference evidence="4" key="3">
    <citation type="submission" date="2015-04" db="UniProtKB">
        <authorList>
            <consortium name="EnsemblPlants"/>
        </authorList>
    </citation>
    <scope>IDENTIFICATION</scope>
    <source>
        <strain evidence="4">cv. Jemalong A17</strain>
    </source>
</reference>
<evidence type="ECO:0000313" key="4">
    <source>
        <dbReference type="EnsemblPlants" id="KEH42853"/>
    </source>
</evidence>
<keyword evidence="1" id="KW-0863">Zinc-finger</keyword>
<gene>
    <name evidence="3" type="ordered locus">MTR_1g077120</name>
</gene>
<protein>
    <submittedName>
        <fullName evidence="3">C2H2-type zinc finger protein</fullName>
    </submittedName>
</protein>